<dbReference type="InterPro" id="IPR007110">
    <property type="entry name" value="Ig-like_dom"/>
</dbReference>
<accession>A0ABQ7PVT6</accession>
<evidence type="ECO:0000259" key="1">
    <source>
        <dbReference type="PROSITE" id="PS50835"/>
    </source>
</evidence>
<dbReference type="PANTHER" id="PTHR21261:SF17">
    <property type="entry name" value="BEAT VI"/>
    <property type="match status" value="1"/>
</dbReference>
<gene>
    <name evidence="2" type="ORF">JYU34_020040</name>
</gene>
<feature type="domain" description="Ig-like" evidence="1">
    <location>
        <begin position="23"/>
        <end position="102"/>
    </location>
</feature>
<evidence type="ECO:0000313" key="3">
    <source>
        <dbReference type="Proteomes" id="UP000823941"/>
    </source>
</evidence>
<reference evidence="2 3" key="1">
    <citation type="submission" date="2021-06" db="EMBL/GenBank/DDBJ databases">
        <title>A haploid diamondback moth (Plutella xylostella L.) genome assembly resolves 31 chromosomes and identifies a diamide resistance mutation.</title>
        <authorList>
            <person name="Ward C.M."/>
            <person name="Perry K.D."/>
            <person name="Baker G."/>
            <person name="Powis K."/>
            <person name="Heckel D.G."/>
            <person name="Baxter S.W."/>
        </authorList>
    </citation>
    <scope>NUCLEOTIDE SEQUENCE [LARGE SCALE GENOMIC DNA]</scope>
    <source>
        <strain evidence="2 3">LV</strain>
        <tissue evidence="2">Single pupa</tissue>
    </source>
</reference>
<organism evidence="2 3">
    <name type="scientific">Plutella xylostella</name>
    <name type="common">Diamondback moth</name>
    <name type="synonym">Plutella maculipennis</name>
    <dbReference type="NCBI Taxonomy" id="51655"/>
    <lineage>
        <taxon>Eukaryota</taxon>
        <taxon>Metazoa</taxon>
        <taxon>Ecdysozoa</taxon>
        <taxon>Arthropoda</taxon>
        <taxon>Hexapoda</taxon>
        <taxon>Insecta</taxon>
        <taxon>Pterygota</taxon>
        <taxon>Neoptera</taxon>
        <taxon>Endopterygota</taxon>
        <taxon>Lepidoptera</taxon>
        <taxon>Glossata</taxon>
        <taxon>Ditrysia</taxon>
        <taxon>Yponomeutoidea</taxon>
        <taxon>Plutellidae</taxon>
        <taxon>Plutella</taxon>
    </lineage>
</organism>
<keyword evidence="3" id="KW-1185">Reference proteome</keyword>
<evidence type="ECO:0000313" key="2">
    <source>
        <dbReference type="EMBL" id="KAG7297097.1"/>
    </source>
</evidence>
<sequence>MWRGVWSLRNVSISVPRGVLSGEGAAVSLRCDYDLEGAALYSIRWYRGDTEFYRYVPREMPPSMVFPLPAAASVDLSASDASSVRVVGLHRRLSGVFACEVSADAPLFHTDIRAAPLTIVDPPFRAPRLWVSRASYVRGGVITANCSVDGAFPPANLTWTIDGHKASSSWTIDRYKASTSWTIDYSTLLSTIDRHR</sequence>
<dbReference type="Proteomes" id="UP000823941">
    <property type="component" value="Chromosome 27"/>
</dbReference>
<dbReference type="InterPro" id="IPR013783">
    <property type="entry name" value="Ig-like_fold"/>
</dbReference>
<dbReference type="PROSITE" id="PS50835">
    <property type="entry name" value="IG_LIKE"/>
    <property type="match status" value="2"/>
</dbReference>
<proteinExistence type="predicted"/>
<comment type="caution">
    <text evidence="2">The sequence shown here is derived from an EMBL/GenBank/DDBJ whole genome shotgun (WGS) entry which is preliminary data.</text>
</comment>
<dbReference type="EMBL" id="JAHIBW010000027">
    <property type="protein sequence ID" value="KAG7297097.1"/>
    <property type="molecule type" value="Genomic_DNA"/>
</dbReference>
<dbReference type="SUPFAM" id="SSF48726">
    <property type="entry name" value="Immunoglobulin"/>
    <property type="match status" value="1"/>
</dbReference>
<dbReference type="PANTHER" id="PTHR21261">
    <property type="entry name" value="BEAT PROTEIN"/>
    <property type="match status" value="1"/>
</dbReference>
<dbReference type="Gene3D" id="2.60.40.10">
    <property type="entry name" value="Immunoglobulins"/>
    <property type="match status" value="1"/>
</dbReference>
<dbReference type="InterPro" id="IPR036179">
    <property type="entry name" value="Ig-like_dom_sf"/>
</dbReference>
<feature type="domain" description="Ig-like" evidence="1">
    <location>
        <begin position="122"/>
        <end position="163"/>
    </location>
</feature>
<name>A0ABQ7PVT6_PLUXY</name>
<protein>
    <recommendedName>
        <fullName evidence="1">Ig-like domain-containing protein</fullName>
    </recommendedName>
</protein>